<dbReference type="Gene3D" id="2.60.40.10">
    <property type="entry name" value="Immunoglobulins"/>
    <property type="match status" value="3"/>
</dbReference>
<proteinExistence type="predicted"/>
<dbReference type="GO" id="GO:0005737">
    <property type="term" value="C:cytoplasm"/>
    <property type="evidence" value="ECO:0007669"/>
    <property type="project" value="UniProtKB-SubCell"/>
</dbReference>
<dbReference type="Proteomes" id="UP000092124">
    <property type="component" value="Unassembled WGS sequence"/>
</dbReference>
<reference evidence="6 7" key="1">
    <citation type="submission" date="2016-06" db="EMBL/GenBank/DDBJ databases">
        <title>The Draft Genome Sequence and Annotation of the Desert Woodrat Neotoma lepida.</title>
        <authorList>
            <person name="Campbell M."/>
            <person name="Oakeson K.F."/>
            <person name="Yandell M."/>
            <person name="Halpert J.R."/>
            <person name="Dearing D."/>
        </authorList>
    </citation>
    <scope>NUCLEOTIDE SEQUENCE [LARGE SCALE GENOMIC DNA]</scope>
    <source>
        <strain evidence="6">417</strain>
        <tissue evidence="6">Liver</tissue>
    </source>
</reference>
<evidence type="ECO:0000256" key="1">
    <source>
        <dbReference type="ARBA" id="ARBA00004496"/>
    </source>
</evidence>
<comment type="caution">
    <text evidence="6">The sequence shown here is derived from an EMBL/GenBank/DDBJ whole genome shotgun (WGS) entry which is preliminary data.</text>
</comment>
<dbReference type="InterPro" id="IPR007110">
    <property type="entry name" value="Ig-like_dom"/>
</dbReference>
<dbReference type="Pfam" id="PF07679">
    <property type="entry name" value="I-set"/>
    <property type="match status" value="3"/>
</dbReference>
<evidence type="ECO:0000256" key="3">
    <source>
        <dbReference type="ARBA" id="ARBA00023319"/>
    </source>
</evidence>
<sequence>IQITAATPTPEQDKEYRELLELEPEATPRDQITQSPKHKFIFSSDITNEPPKMLQEMPRNASCREGDSIMLECWISGEPQPEVTWFHNGALIQQNPKFEVENINKPPKAEFLQYQDEEHRTSEAVQDMKPSPVTTYEEALGGERYYPGKKVKHKIIAFEKLQRAEKGVLEKRRTKKSFVTAPQKKLDDLEFSLKQRESGLSDLRVNMHRTKETSAHMEADSSNIVMDLKQLASQASEGLEIEEREPQEETHPLDPAVVSEKELKRAVSEEELLEVHEMEDGSTLGPALGATRGYNGTLEDPRGDVQGADMPHRQLSLCQSLPFLMTGEKQDLDDQISETMEASGEETYHEVHVQNESSFSAVEGEKIETCFPENLPRSEEAQTTEERGSESSLTQYLIAVGKYEVPEVRDNKRKADLVQSESVTSMEVEEVTFNTVYEYYNQKQESLGRPYSPESDISIDVGSTSSEEVSELDQFYSPPSSVEPLESPKSPDFYIKPSGEALERFSTPPGEALERFSTPPGEALERFSTPPGEALERYSTPPGEALERFSTPPGEQLERDFIPTRGPNHTRNVSMKFSKMEREDSTPNELFHTPTEERSSSYEIWRSDSFGTPNEAVEPKDNEMPPSFIEPLSKRKIYENTTLGFIIEVEGLPVPGVKWYRNKSLLEPDDRIKMERVGNVCSLEISNIQKGDGGEYMCHAVNIIGEAKSFASVDIIPQEERAVALPPPVTHQHIMEFDLENASSSRTPSPQEIVLEVELSEKDVKEFEKQVKIVTVPEFTPDHKSMIVNLDILPLNLVDPGTESRGEKGADFNIDLEAFEMPPRFITPICDFKIPENSDAVFKCSVIGIPAPEVKWYKEYMCIEPDDG</sequence>
<comment type="subcellular location">
    <subcellularLocation>
        <location evidence="1">Cytoplasm</location>
    </subcellularLocation>
</comment>
<keyword evidence="7" id="KW-1185">Reference proteome</keyword>
<accession>A0A1A6FY85</accession>
<feature type="domain" description="Ig-like" evidence="5">
    <location>
        <begin position="51"/>
        <end position="89"/>
    </location>
</feature>
<feature type="compositionally biased region" description="Low complexity" evidence="4">
    <location>
        <begin position="477"/>
        <end position="491"/>
    </location>
</feature>
<name>A0A1A6FY85_NEOLE</name>
<dbReference type="STRING" id="56216.A0A1A6FY85"/>
<dbReference type="InterPro" id="IPR003599">
    <property type="entry name" value="Ig_sub"/>
</dbReference>
<dbReference type="InterPro" id="IPR013783">
    <property type="entry name" value="Ig-like_fold"/>
</dbReference>
<organism evidence="6 7">
    <name type="scientific">Neotoma lepida</name>
    <name type="common">Desert woodrat</name>
    <dbReference type="NCBI Taxonomy" id="56216"/>
    <lineage>
        <taxon>Eukaryota</taxon>
        <taxon>Metazoa</taxon>
        <taxon>Chordata</taxon>
        <taxon>Craniata</taxon>
        <taxon>Vertebrata</taxon>
        <taxon>Euteleostomi</taxon>
        <taxon>Mammalia</taxon>
        <taxon>Eutheria</taxon>
        <taxon>Euarchontoglires</taxon>
        <taxon>Glires</taxon>
        <taxon>Rodentia</taxon>
        <taxon>Myomorpha</taxon>
        <taxon>Muroidea</taxon>
        <taxon>Cricetidae</taxon>
        <taxon>Neotominae</taxon>
        <taxon>Neotoma</taxon>
    </lineage>
</organism>
<keyword evidence="2" id="KW-0963">Cytoplasm</keyword>
<dbReference type="SMART" id="SM00408">
    <property type="entry name" value="IGc2"/>
    <property type="match status" value="2"/>
</dbReference>
<dbReference type="SUPFAM" id="SSF48726">
    <property type="entry name" value="Immunoglobulin"/>
    <property type="match status" value="3"/>
</dbReference>
<evidence type="ECO:0000256" key="4">
    <source>
        <dbReference type="SAM" id="MobiDB-lite"/>
    </source>
</evidence>
<dbReference type="InterPro" id="IPR036179">
    <property type="entry name" value="Ig-like_dom_sf"/>
</dbReference>
<feature type="domain" description="Ig-like" evidence="5">
    <location>
        <begin position="823"/>
        <end position="868"/>
    </location>
</feature>
<dbReference type="OrthoDB" id="5969272at2759"/>
<dbReference type="PANTHER" id="PTHR47633:SF8">
    <property type="entry name" value="SPEG NEIGHBOR PROTEIN"/>
    <property type="match status" value="1"/>
</dbReference>
<dbReference type="PANTHER" id="PTHR47633">
    <property type="entry name" value="IMMUNOGLOBULIN"/>
    <property type="match status" value="1"/>
</dbReference>
<evidence type="ECO:0000313" key="7">
    <source>
        <dbReference type="Proteomes" id="UP000092124"/>
    </source>
</evidence>
<dbReference type="InterPro" id="IPR013098">
    <property type="entry name" value="Ig_I-set"/>
</dbReference>
<gene>
    <name evidence="6" type="ORF">A6R68_10316</name>
</gene>
<dbReference type="InterPro" id="IPR003598">
    <property type="entry name" value="Ig_sub2"/>
</dbReference>
<protein>
    <recommendedName>
        <fullName evidence="5">Ig-like domain-containing protein</fullName>
    </recommendedName>
</protein>
<evidence type="ECO:0000259" key="5">
    <source>
        <dbReference type="PROSITE" id="PS50835"/>
    </source>
</evidence>
<dbReference type="AlphaFoldDB" id="A0A1A6FY85"/>
<feature type="domain" description="Ig-like" evidence="5">
    <location>
        <begin position="626"/>
        <end position="714"/>
    </location>
</feature>
<dbReference type="EMBL" id="LZPO01115776">
    <property type="protein sequence ID" value="OBS58559.1"/>
    <property type="molecule type" value="Genomic_DNA"/>
</dbReference>
<feature type="region of interest" description="Disordered" evidence="4">
    <location>
        <begin position="445"/>
        <end position="598"/>
    </location>
</feature>
<feature type="non-terminal residue" evidence="6">
    <location>
        <position position="868"/>
    </location>
</feature>
<dbReference type="GO" id="GO:0004672">
    <property type="term" value="F:protein kinase activity"/>
    <property type="evidence" value="ECO:0007669"/>
    <property type="project" value="TreeGrafter"/>
</dbReference>
<keyword evidence="3" id="KW-0393">Immunoglobulin domain</keyword>
<evidence type="ECO:0000313" key="6">
    <source>
        <dbReference type="EMBL" id="OBS58559.1"/>
    </source>
</evidence>
<dbReference type="FunFam" id="2.60.40.10:FF:000425">
    <property type="entry name" value="Myosin light chain kinase"/>
    <property type="match status" value="1"/>
</dbReference>
<evidence type="ECO:0000256" key="2">
    <source>
        <dbReference type="ARBA" id="ARBA00022490"/>
    </source>
</evidence>
<dbReference type="SMART" id="SM00409">
    <property type="entry name" value="IG"/>
    <property type="match status" value="1"/>
</dbReference>
<feature type="non-terminal residue" evidence="6">
    <location>
        <position position="1"/>
    </location>
</feature>
<feature type="region of interest" description="Disordered" evidence="4">
    <location>
        <begin position="609"/>
        <end position="628"/>
    </location>
</feature>
<dbReference type="PROSITE" id="PS50835">
    <property type="entry name" value="IG_LIKE"/>
    <property type="match status" value="3"/>
</dbReference>